<dbReference type="AlphaFoldDB" id="A0AAP1WG19"/>
<name>A0AAP1WG19_9FLAO</name>
<dbReference type="CDD" id="cd06577">
    <property type="entry name" value="PASTA_pknB"/>
    <property type="match status" value="2"/>
</dbReference>
<dbReference type="Gene3D" id="3.30.10.20">
    <property type="match status" value="2"/>
</dbReference>
<keyword evidence="1" id="KW-0812">Transmembrane</keyword>
<feature type="domain" description="PASTA" evidence="2">
    <location>
        <begin position="48"/>
        <end position="116"/>
    </location>
</feature>
<keyword evidence="4" id="KW-1185">Reference proteome</keyword>
<sequence length="193" mass="22114">MSNFSEKLKNLFQFIKSKTFFIQIGIAVVSLFITVFVLKWWLGFTTNHDQKIQVPNLHKMSLAQVEKKLEELNLDFIIIDSATYNPEYPKKSVIEQNPAVNDFVKEKRKIYLTLNPSKYRDIEVPNLNGRTKRQATTHLRSQGFIVGNEITWVEDIGKDVVRGLKYNGKEITVGTKLPKKTTINLILGDGNGN</sequence>
<dbReference type="PROSITE" id="PS51178">
    <property type="entry name" value="PASTA"/>
    <property type="match status" value="1"/>
</dbReference>
<accession>A0AAP1WG19</accession>
<evidence type="ECO:0000259" key="2">
    <source>
        <dbReference type="PROSITE" id="PS51178"/>
    </source>
</evidence>
<evidence type="ECO:0000313" key="4">
    <source>
        <dbReference type="Proteomes" id="UP000806077"/>
    </source>
</evidence>
<protein>
    <submittedName>
        <fullName evidence="3">PASTA domain-containing protein</fullName>
    </submittedName>
</protein>
<keyword evidence="1" id="KW-1133">Transmembrane helix</keyword>
<dbReference type="Pfam" id="PF03793">
    <property type="entry name" value="PASTA"/>
    <property type="match status" value="1"/>
</dbReference>
<feature type="transmembrane region" description="Helical" evidence="1">
    <location>
        <begin position="20"/>
        <end position="42"/>
    </location>
</feature>
<proteinExistence type="predicted"/>
<dbReference type="SMART" id="SM00740">
    <property type="entry name" value="PASTA"/>
    <property type="match status" value="2"/>
</dbReference>
<gene>
    <name evidence="3" type="ORF">F7645_05735</name>
</gene>
<dbReference type="RefSeq" id="WP_101914228.1">
    <property type="nucleotide sequence ID" value="NZ_JAFMUA010000008.1"/>
</dbReference>
<comment type="caution">
    <text evidence="3">The sequence shown here is derived from an EMBL/GenBank/DDBJ whole genome shotgun (WGS) entry which is preliminary data.</text>
</comment>
<organism evidence="3 4">
    <name type="scientific">Tenacibaculum finnmarkense genomovar finnmarkense</name>
    <dbReference type="NCBI Taxonomy" id="1458503"/>
    <lineage>
        <taxon>Bacteria</taxon>
        <taxon>Pseudomonadati</taxon>
        <taxon>Bacteroidota</taxon>
        <taxon>Flavobacteriia</taxon>
        <taxon>Flavobacteriales</taxon>
        <taxon>Flavobacteriaceae</taxon>
        <taxon>Tenacibaculum</taxon>
        <taxon>Tenacibaculum finnmarkense</taxon>
    </lineage>
</organism>
<reference evidence="3 4" key="1">
    <citation type="journal article" date="2020" name="Int. J. Syst. Evol. Microbiol.">
        <title>Tenacibaculum piscium sp. nov., isolated from skin ulcers of sea-farmed fish, and description of Tenacibaculum finnmarkense sp. nov. with subdivision into genomovars finnmarkense and ulcerans.</title>
        <authorList>
            <person name="Olsen A.B."/>
            <person name="Spilsberg B."/>
            <person name="Nilsen H.K."/>
            <person name="Lagesen K."/>
            <person name="Gulla S."/>
            <person name="Avendano-Herrera R."/>
            <person name="Irgang R."/>
            <person name="Duchaud E."/>
            <person name="Colquhoun D.J."/>
        </authorList>
    </citation>
    <scope>NUCLEOTIDE SEQUENCE [LARGE SCALE GENOMIC DNA]</scope>
    <source>
        <strain evidence="3 4">TNO037</strain>
    </source>
</reference>
<evidence type="ECO:0000313" key="3">
    <source>
        <dbReference type="EMBL" id="MBE7694926.1"/>
    </source>
</evidence>
<keyword evidence="1" id="KW-0472">Membrane</keyword>
<dbReference type="InterPro" id="IPR005543">
    <property type="entry name" value="PASTA_dom"/>
</dbReference>
<evidence type="ECO:0000256" key="1">
    <source>
        <dbReference type="SAM" id="Phobius"/>
    </source>
</evidence>
<dbReference type="SUPFAM" id="SSF54184">
    <property type="entry name" value="Penicillin-binding protein 2x (pbp-2x), c-terminal domain"/>
    <property type="match status" value="1"/>
</dbReference>
<dbReference type="Proteomes" id="UP000806077">
    <property type="component" value="Unassembled WGS sequence"/>
</dbReference>
<dbReference type="EMBL" id="WXXV01000005">
    <property type="protein sequence ID" value="MBE7694926.1"/>
    <property type="molecule type" value="Genomic_DNA"/>
</dbReference>